<dbReference type="EMBL" id="DVOD01000043">
    <property type="protein sequence ID" value="HIU92608.1"/>
    <property type="molecule type" value="Genomic_DNA"/>
</dbReference>
<evidence type="ECO:0000313" key="1">
    <source>
        <dbReference type="EMBL" id="HIU92608.1"/>
    </source>
</evidence>
<sequence length="108" mass="12809">MPQYKRWYDHDPVLMEVVELLRNYQDELRAQAEIFLAKIEEKVSKETIDKFYEMVKPINGNRWYDRDPIISKTVELLRVVPPEVQKAAAENFIKTLEEIGVDRNTPKS</sequence>
<proteinExistence type="predicted"/>
<comment type="caution">
    <text evidence="1">The sequence shown here is derived from an EMBL/GenBank/DDBJ whole genome shotgun (WGS) entry which is preliminary data.</text>
</comment>
<reference evidence="1" key="1">
    <citation type="submission" date="2020-10" db="EMBL/GenBank/DDBJ databases">
        <authorList>
            <person name="Gilroy R."/>
        </authorList>
    </citation>
    <scope>NUCLEOTIDE SEQUENCE</scope>
    <source>
        <strain evidence="1">CHK154-7741</strain>
    </source>
</reference>
<dbReference type="Proteomes" id="UP000886748">
    <property type="component" value="Unassembled WGS sequence"/>
</dbReference>
<protein>
    <submittedName>
        <fullName evidence="1">Uncharacterized protein</fullName>
    </submittedName>
</protein>
<reference evidence="1" key="2">
    <citation type="journal article" date="2021" name="PeerJ">
        <title>Extensive microbial diversity within the chicken gut microbiome revealed by metagenomics and culture.</title>
        <authorList>
            <person name="Gilroy R."/>
            <person name="Ravi A."/>
            <person name="Getino M."/>
            <person name="Pursley I."/>
            <person name="Horton D.L."/>
            <person name="Alikhan N.F."/>
            <person name="Baker D."/>
            <person name="Gharbi K."/>
            <person name="Hall N."/>
            <person name="Watson M."/>
            <person name="Adriaenssens E.M."/>
            <person name="Foster-Nyarko E."/>
            <person name="Jarju S."/>
            <person name="Secka A."/>
            <person name="Antonio M."/>
            <person name="Oren A."/>
            <person name="Chaudhuri R.R."/>
            <person name="La Ragione R."/>
            <person name="Hildebrand F."/>
            <person name="Pallen M.J."/>
        </authorList>
    </citation>
    <scope>NUCLEOTIDE SEQUENCE</scope>
    <source>
        <strain evidence="1">CHK154-7741</strain>
    </source>
</reference>
<organism evidence="1 2">
    <name type="scientific">Candidatus Limenecus avicola</name>
    <dbReference type="NCBI Taxonomy" id="2840847"/>
    <lineage>
        <taxon>Bacteria</taxon>
        <taxon>Bacillati</taxon>
        <taxon>Bacillota</taxon>
        <taxon>Clostridia</taxon>
        <taxon>Eubacteriales</taxon>
        <taxon>Clostridiaceae</taxon>
        <taxon>Clostridiaceae incertae sedis</taxon>
        <taxon>Candidatus Limenecus</taxon>
    </lineage>
</organism>
<accession>A0A9D1MZX7</accession>
<evidence type="ECO:0000313" key="2">
    <source>
        <dbReference type="Proteomes" id="UP000886748"/>
    </source>
</evidence>
<dbReference type="AlphaFoldDB" id="A0A9D1MZX7"/>
<name>A0A9D1MZX7_9CLOT</name>
<gene>
    <name evidence="1" type="ORF">IAD26_05675</name>
</gene>